<gene>
    <name evidence="11" type="ORF">DHV72_13935</name>
</gene>
<dbReference type="PROSITE" id="PS50109">
    <property type="entry name" value="HIS_KIN"/>
    <property type="match status" value="1"/>
</dbReference>
<dbReference type="Proteomes" id="UP000262210">
    <property type="component" value="Unassembled WGS sequence"/>
</dbReference>
<dbReference type="InterPro" id="IPR003594">
    <property type="entry name" value="HATPase_dom"/>
</dbReference>
<dbReference type="InterPro" id="IPR003661">
    <property type="entry name" value="HisK_dim/P_dom"/>
</dbReference>
<dbReference type="InterPro" id="IPR004358">
    <property type="entry name" value="Sig_transdc_His_kin-like_C"/>
</dbReference>
<dbReference type="GO" id="GO:0000155">
    <property type="term" value="F:phosphorelay sensor kinase activity"/>
    <property type="evidence" value="ECO:0007669"/>
    <property type="project" value="InterPro"/>
</dbReference>
<dbReference type="InterPro" id="IPR053527">
    <property type="entry name" value="Tetrathionate_sensor_kinase"/>
</dbReference>
<dbReference type="Gene3D" id="1.10.287.130">
    <property type="match status" value="1"/>
</dbReference>
<evidence type="ECO:0000256" key="1">
    <source>
        <dbReference type="ARBA" id="ARBA00000085"/>
    </source>
</evidence>
<keyword evidence="4" id="KW-0808">Transferase</keyword>
<dbReference type="Pfam" id="PF12974">
    <property type="entry name" value="Phosphonate-bd"/>
    <property type="match status" value="1"/>
</dbReference>
<feature type="domain" description="Histidine kinase" evidence="10">
    <location>
        <begin position="360"/>
        <end position="573"/>
    </location>
</feature>
<reference evidence="11 12" key="1">
    <citation type="journal article" date="2018" name="Nat. Biotechnol.">
        <title>A standardized bacterial taxonomy based on genome phylogeny substantially revises the tree of life.</title>
        <authorList>
            <person name="Parks D.H."/>
            <person name="Chuvochina M."/>
            <person name="Waite D.W."/>
            <person name="Rinke C."/>
            <person name="Skarshewski A."/>
            <person name="Chaumeil P.A."/>
            <person name="Hugenholtz P."/>
        </authorList>
    </citation>
    <scope>NUCLEOTIDE SEQUENCE [LARGE SCALE GENOMIC DNA]</scope>
    <source>
        <strain evidence="11">UBA11264</strain>
    </source>
</reference>
<evidence type="ECO:0000256" key="8">
    <source>
        <dbReference type="ARBA" id="ARBA00023012"/>
    </source>
</evidence>
<comment type="catalytic activity">
    <reaction evidence="1">
        <text>ATP + protein L-histidine = ADP + protein N-phospho-L-histidine.</text>
        <dbReference type="EC" id="2.7.13.3"/>
    </reaction>
</comment>
<keyword evidence="9" id="KW-0732">Signal</keyword>
<dbReference type="InterPro" id="IPR005467">
    <property type="entry name" value="His_kinase_dom"/>
</dbReference>
<dbReference type="SMART" id="SM00388">
    <property type="entry name" value="HisKA"/>
    <property type="match status" value="1"/>
</dbReference>
<dbReference type="InterPro" id="IPR036890">
    <property type="entry name" value="HATPase_C_sf"/>
</dbReference>
<feature type="signal peptide" evidence="9">
    <location>
        <begin position="1"/>
        <end position="19"/>
    </location>
</feature>
<dbReference type="InterPro" id="IPR036097">
    <property type="entry name" value="HisK_dim/P_sf"/>
</dbReference>
<dbReference type="GO" id="GO:0005524">
    <property type="term" value="F:ATP binding"/>
    <property type="evidence" value="ECO:0007669"/>
    <property type="project" value="UniProtKB-KW"/>
</dbReference>
<evidence type="ECO:0000256" key="3">
    <source>
        <dbReference type="ARBA" id="ARBA00022553"/>
    </source>
</evidence>
<comment type="caution">
    <text evidence="11">The sequence shown here is derived from an EMBL/GenBank/DDBJ whole genome shotgun (WGS) entry which is preliminary data.</text>
</comment>
<dbReference type="RefSeq" id="WP_278431368.1">
    <property type="nucleotide sequence ID" value="NZ_DPSM01000018.1"/>
</dbReference>
<evidence type="ECO:0000256" key="2">
    <source>
        <dbReference type="ARBA" id="ARBA00012438"/>
    </source>
</evidence>
<dbReference type="Gene3D" id="3.40.190.10">
    <property type="entry name" value="Periplasmic binding protein-like II"/>
    <property type="match status" value="2"/>
</dbReference>
<dbReference type="SUPFAM" id="SSF53850">
    <property type="entry name" value="Periplasmic binding protein-like II"/>
    <property type="match status" value="1"/>
</dbReference>
<sequence length="585" mass="65381">MKRAVLFLLLSSWLNTAWAGQWTIAVLALRGDAHALAQWQPLVDHLNRQFPDDHFQLSPVNLSGMGDAVRSERVDFLLTNPAQYVQLDNRYPLRWLVSLRSSQQSQQASNNVVGSVILVRHDSPITTASQLVGQKVGAVAADAFGGYLLGYKELLGAGLRPEKDLTLHFSGYPADALLYQLRDRALDAVIVPVCLLEKMQTEGLLQASDYRALLEKHSDQHCLTSTELYPNWSFAALNHVPDRLADELARQLLQMEIPGLPVWGAPASSRQVNQLLHDLNLHPTQRSLWQDISLWAQQHLLLLSAIIGAMVLLGANHLWIGHLVHRRGRQIEQMHQTLRARETALAQAQRLSTLGEMASGFAHELNQPLAAIRHYAEGCRIRLERSDSQHELLPILEQIGQQAQRGAESIVNLRRWASKTPQHESAQPLLLRPLVEHLIKLMQIEQQYPQCRLTLAIPSQSQLYSQATLLEQVLTNILSNSLQTGAQHITLRQETDEHQQRLLIEDDGGGLSAEQLALPFVPFRSTKQEGLGLGLVICQKLLKSQGGDLTLENYAAPAQRQGLRVTLHFPVIQKETRHGADTPGR</sequence>
<accession>A0A9C7QXF9</accession>
<dbReference type="CDD" id="cd00082">
    <property type="entry name" value="HisKA"/>
    <property type="match status" value="1"/>
</dbReference>
<keyword evidence="7" id="KW-0067">ATP-binding</keyword>
<dbReference type="Pfam" id="PF02518">
    <property type="entry name" value="HATPase_c"/>
    <property type="match status" value="1"/>
</dbReference>
<evidence type="ECO:0000256" key="9">
    <source>
        <dbReference type="SAM" id="SignalP"/>
    </source>
</evidence>
<evidence type="ECO:0000313" key="11">
    <source>
        <dbReference type="EMBL" id="HCK01102.1"/>
    </source>
</evidence>
<evidence type="ECO:0000256" key="7">
    <source>
        <dbReference type="ARBA" id="ARBA00022840"/>
    </source>
</evidence>
<dbReference type="EMBL" id="DPSM01000018">
    <property type="protein sequence ID" value="HCK01102.1"/>
    <property type="molecule type" value="Genomic_DNA"/>
</dbReference>
<keyword evidence="5" id="KW-0547">Nucleotide-binding</keyword>
<dbReference type="NCBIfam" id="NF040750">
    <property type="entry name" value="tetrathio_HK"/>
    <property type="match status" value="1"/>
</dbReference>
<keyword evidence="8" id="KW-0902">Two-component regulatory system</keyword>
<dbReference type="Pfam" id="PF00512">
    <property type="entry name" value="HisKA"/>
    <property type="match status" value="1"/>
</dbReference>
<dbReference type="PRINTS" id="PR00344">
    <property type="entry name" value="BCTRLSENSOR"/>
</dbReference>
<keyword evidence="6 11" id="KW-0418">Kinase</keyword>
<dbReference type="PANTHER" id="PTHR43065">
    <property type="entry name" value="SENSOR HISTIDINE KINASE"/>
    <property type="match status" value="1"/>
</dbReference>
<dbReference type="AlphaFoldDB" id="A0A9C7QXF9"/>
<proteinExistence type="predicted"/>
<protein>
    <recommendedName>
        <fullName evidence="2">histidine kinase</fullName>
        <ecNumber evidence="2">2.7.13.3</ecNumber>
    </recommendedName>
</protein>
<dbReference type="SMART" id="SM00387">
    <property type="entry name" value="HATPase_c"/>
    <property type="match status" value="1"/>
</dbReference>
<keyword evidence="3" id="KW-0597">Phosphoprotein</keyword>
<evidence type="ECO:0000256" key="5">
    <source>
        <dbReference type="ARBA" id="ARBA00022741"/>
    </source>
</evidence>
<evidence type="ECO:0000313" key="12">
    <source>
        <dbReference type="Proteomes" id="UP000262210"/>
    </source>
</evidence>
<organism evidence="11 12">
    <name type="scientific">Serratia grimesii</name>
    <dbReference type="NCBI Taxonomy" id="82995"/>
    <lineage>
        <taxon>Bacteria</taxon>
        <taxon>Pseudomonadati</taxon>
        <taxon>Pseudomonadota</taxon>
        <taxon>Gammaproteobacteria</taxon>
        <taxon>Enterobacterales</taxon>
        <taxon>Yersiniaceae</taxon>
        <taxon>Serratia</taxon>
    </lineage>
</organism>
<evidence type="ECO:0000259" key="10">
    <source>
        <dbReference type="PROSITE" id="PS50109"/>
    </source>
</evidence>
<dbReference type="EC" id="2.7.13.3" evidence="2"/>
<feature type="chain" id="PRO_5039511020" description="histidine kinase" evidence="9">
    <location>
        <begin position="20"/>
        <end position="585"/>
    </location>
</feature>
<dbReference type="PANTHER" id="PTHR43065:SF10">
    <property type="entry name" value="PEROXIDE STRESS-ACTIVATED HISTIDINE KINASE MAK3"/>
    <property type="match status" value="1"/>
</dbReference>
<evidence type="ECO:0000256" key="4">
    <source>
        <dbReference type="ARBA" id="ARBA00022679"/>
    </source>
</evidence>
<evidence type="ECO:0000256" key="6">
    <source>
        <dbReference type="ARBA" id="ARBA00022777"/>
    </source>
</evidence>
<dbReference type="SUPFAM" id="SSF55874">
    <property type="entry name" value="ATPase domain of HSP90 chaperone/DNA topoisomerase II/histidine kinase"/>
    <property type="match status" value="1"/>
</dbReference>
<dbReference type="SUPFAM" id="SSF47384">
    <property type="entry name" value="Homodimeric domain of signal transducing histidine kinase"/>
    <property type="match status" value="1"/>
</dbReference>
<dbReference type="Gene3D" id="3.30.565.10">
    <property type="entry name" value="Histidine kinase-like ATPase, C-terminal domain"/>
    <property type="match status" value="1"/>
</dbReference>
<name>A0A9C7QXF9_9GAMM</name>